<proteinExistence type="predicted"/>
<dbReference type="EMBL" id="JAVDWE010000039">
    <property type="protein sequence ID" value="MDR7097615.1"/>
    <property type="molecule type" value="Genomic_DNA"/>
</dbReference>
<keyword evidence="5" id="KW-1185">Reference proteome</keyword>
<dbReference type="PANTHER" id="PTHR43130:SF11">
    <property type="entry name" value="TRANSCRIPTIONAL REGULATORY PROTEIN"/>
    <property type="match status" value="1"/>
</dbReference>
<dbReference type="SMART" id="SM00342">
    <property type="entry name" value="HTH_ARAC"/>
    <property type="match status" value="1"/>
</dbReference>
<evidence type="ECO:0000256" key="1">
    <source>
        <dbReference type="ARBA" id="ARBA00023015"/>
    </source>
</evidence>
<keyword evidence="2" id="KW-0804">Transcription</keyword>
<accession>A0ABU1VJF5</accession>
<feature type="domain" description="HTH araC/xylS-type" evidence="3">
    <location>
        <begin position="217"/>
        <end position="319"/>
    </location>
</feature>
<evidence type="ECO:0000313" key="4">
    <source>
        <dbReference type="EMBL" id="MDR7097615.1"/>
    </source>
</evidence>
<dbReference type="InterPro" id="IPR018060">
    <property type="entry name" value="HTH_AraC"/>
</dbReference>
<dbReference type="RefSeq" id="WP_310309904.1">
    <property type="nucleotide sequence ID" value="NZ_JAVDWE010000039.1"/>
</dbReference>
<comment type="caution">
    <text evidence="4">The sequence shown here is derived from an EMBL/GenBank/DDBJ whole genome shotgun (WGS) entry which is preliminary data.</text>
</comment>
<dbReference type="InterPro" id="IPR002818">
    <property type="entry name" value="DJ-1/PfpI"/>
</dbReference>
<dbReference type="InterPro" id="IPR052158">
    <property type="entry name" value="INH-QAR"/>
</dbReference>
<dbReference type="Pfam" id="PF12833">
    <property type="entry name" value="HTH_18"/>
    <property type="match status" value="1"/>
</dbReference>
<dbReference type="CDD" id="cd03138">
    <property type="entry name" value="GATase1_AraC_2"/>
    <property type="match status" value="1"/>
</dbReference>
<dbReference type="InterPro" id="IPR009057">
    <property type="entry name" value="Homeodomain-like_sf"/>
</dbReference>
<dbReference type="Proteomes" id="UP001265550">
    <property type="component" value="Unassembled WGS sequence"/>
</dbReference>
<gene>
    <name evidence="4" type="ORF">J2X09_005391</name>
</gene>
<dbReference type="Gene3D" id="1.10.10.60">
    <property type="entry name" value="Homeodomain-like"/>
    <property type="match status" value="1"/>
</dbReference>
<dbReference type="SUPFAM" id="SSF46689">
    <property type="entry name" value="Homeodomain-like"/>
    <property type="match status" value="1"/>
</dbReference>
<reference evidence="4 5" key="1">
    <citation type="submission" date="2023-07" db="EMBL/GenBank/DDBJ databases">
        <title>Sorghum-associated microbial communities from plants grown in Nebraska, USA.</title>
        <authorList>
            <person name="Schachtman D."/>
        </authorList>
    </citation>
    <scope>NUCLEOTIDE SEQUENCE [LARGE SCALE GENOMIC DNA]</scope>
    <source>
        <strain evidence="4 5">BE240</strain>
    </source>
</reference>
<organism evidence="4 5">
    <name type="scientific">Hydrogenophaga laconesensis</name>
    <dbReference type="NCBI Taxonomy" id="1805971"/>
    <lineage>
        <taxon>Bacteria</taxon>
        <taxon>Pseudomonadati</taxon>
        <taxon>Pseudomonadota</taxon>
        <taxon>Betaproteobacteria</taxon>
        <taxon>Burkholderiales</taxon>
        <taxon>Comamonadaceae</taxon>
        <taxon>Hydrogenophaga</taxon>
    </lineage>
</organism>
<evidence type="ECO:0000259" key="3">
    <source>
        <dbReference type="PROSITE" id="PS01124"/>
    </source>
</evidence>
<dbReference type="PROSITE" id="PS01124">
    <property type="entry name" value="HTH_ARAC_FAMILY_2"/>
    <property type="match status" value="1"/>
</dbReference>
<sequence>MMTSTTILALDGVFDTGLAAIQDTLATARDLAPPGSNDAWKAQVFSIRRVAHTAHGLAIPTMQAEARSNPEFVFVPALGAKTEEGIEKALAHPDVRRAGELLGRWQSQGATIAAACTGTFVLAEAGLLNGQEATTSWWLAPFFRSRYPGVTLDDSRSLIPGNAVVTAGAVLAHFDLALWFVRQRSPELADTVARYLMLDPRSPHSTYAIPDHLRHTDRLVMLFEKWARQNLDAGFSLGRAASFVGTSERTLSRRLNTILGRSPLAYFQDLRVERATYLLKTTQLSIDEVATRTGYDNGATLRTLLRRKTGRTASEIRRSNQLGT</sequence>
<protein>
    <submittedName>
        <fullName evidence="4">Transcriptional regulator GlxA family with amidase domain</fullName>
    </submittedName>
</protein>
<evidence type="ECO:0000313" key="5">
    <source>
        <dbReference type="Proteomes" id="UP001265550"/>
    </source>
</evidence>
<keyword evidence="1" id="KW-0805">Transcription regulation</keyword>
<dbReference type="InterPro" id="IPR029062">
    <property type="entry name" value="Class_I_gatase-like"/>
</dbReference>
<name>A0ABU1VJF5_9BURK</name>
<dbReference type="PANTHER" id="PTHR43130">
    <property type="entry name" value="ARAC-FAMILY TRANSCRIPTIONAL REGULATOR"/>
    <property type="match status" value="1"/>
</dbReference>
<evidence type="ECO:0000256" key="2">
    <source>
        <dbReference type="ARBA" id="ARBA00023163"/>
    </source>
</evidence>
<dbReference type="Pfam" id="PF01965">
    <property type="entry name" value="DJ-1_PfpI"/>
    <property type="match status" value="1"/>
</dbReference>
<dbReference type="SUPFAM" id="SSF52317">
    <property type="entry name" value="Class I glutamine amidotransferase-like"/>
    <property type="match status" value="1"/>
</dbReference>
<dbReference type="Gene3D" id="3.40.50.880">
    <property type="match status" value="1"/>
</dbReference>